<keyword evidence="5 7" id="KW-1133">Transmembrane helix</keyword>
<organism evidence="9 10">
    <name type="scientific">Alicyclobacillus fodiniaquatilis</name>
    <dbReference type="NCBI Taxonomy" id="1661150"/>
    <lineage>
        <taxon>Bacteria</taxon>
        <taxon>Bacillati</taxon>
        <taxon>Bacillota</taxon>
        <taxon>Bacilli</taxon>
        <taxon>Bacillales</taxon>
        <taxon>Alicyclobacillaceae</taxon>
        <taxon>Alicyclobacillus</taxon>
    </lineage>
</organism>
<dbReference type="Gene3D" id="1.10.3720.10">
    <property type="entry name" value="MetI-like"/>
    <property type="match status" value="1"/>
</dbReference>
<feature type="domain" description="ABC transmembrane type-1" evidence="8">
    <location>
        <begin position="93"/>
        <end position="273"/>
    </location>
</feature>
<gene>
    <name evidence="9" type="ORF">ACFSB2_24005</name>
</gene>
<keyword evidence="10" id="KW-1185">Reference proteome</keyword>
<proteinExistence type="inferred from homology"/>
<dbReference type="EMBL" id="JBHUCX010000099">
    <property type="protein sequence ID" value="MFD1677731.1"/>
    <property type="molecule type" value="Genomic_DNA"/>
</dbReference>
<dbReference type="InterPro" id="IPR000515">
    <property type="entry name" value="MetI-like"/>
</dbReference>
<comment type="similarity">
    <text evidence="7">Belongs to the binding-protein-dependent transport system permease family.</text>
</comment>
<evidence type="ECO:0000256" key="6">
    <source>
        <dbReference type="ARBA" id="ARBA00023136"/>
    </source>
</evidence>
<feature type="transmembrane region" description="Helical" evidence="7">
    <location>
        <begin position="203"/>
        <end position="229"/>
    </location>
</feature>
<dbReference type="SUPFAM" id="SSF161098">
    <property type="entry name" value="MetI-like"/>
    <property type="match status" value="1"/>
</dbReference>
<dbReference type="PANTHER" id="PTHR30151:SF38">
    <property type="entry name" value="ALIPHATIC SULFONATES TRANSPORT PERMEASE PROTEIN SSUC-RELATED"/>
    <property type="match status" value="1"/>
</dbReference>
<evidence type="ECO:0000256" key="5">
    <source>
        <dbReference type="ARBA" id="ARBA00022989"/>
    </source>
</evidence>
<evidence type="ECO:0000256" key="4">
    <source>
        <dbReference type="ARBA" id="ARBA00022692"/>
    </source>
</evidence>
<dbReference type="RefSeq" id="WP_377945643.1">
    <property type="nucleotide sequence ID" value="NZ_JBHUCX010000099.1"/>
</dbReference>
<feature type="transmembrane region" description="Helical" evidence="7">
    <location>
        <begin position="97"/>
        <end position="121"/>
    </location>
</feature>
<dbReference type="CDD" id="cd06261">
    <property type="entry name" value="TM_PBP2"/>
    <property type="match status" value="1"/>
</dbReference>
<keyword evidence="3" id="KW-1003">Cell membrane</keyword>
<feature type="transmembrane region" description="Helical" evidence="7">
    <location>
        <begin position="133"/>
        <end position="154"/>
    </location>
</feature>
<comment type="caution">
    <text evidence="9">The sequence shown here is derived from an EMBL/GenBank/DDBJ whole genome shotgun (WGS) entry which is preliminary data.</text>
</comment>
<accession>A0ABW4JP12</accession>
<feature type="transmembrane region" description="Helical" evidence="7">
    <location>
        <begin position="41"/>
        <end position="65"/>
    </location>
</feature>
<keyword evidence="4 7" id="KW-0812">Transmembrane</keyword>
<evidence type="ECO:0000256" key="1">
    <source>
        <dbReference type="ARBA" id="ARBA00004651"/>
    </source>
</evidence>
<evidence type="ECO:0000256" key="7">
    <source>
        <dbReference type="RuleBase" id="RU363032"/>
    </source>
</evidence>
<evidence type="ECO:0000256" key="3">
    <source>
        <dbReference type="ARBA" id="ARBA00022475"/>
    </source>
</evidence>
<protein>
    <submittedName>
        <fullName evidence="9">ABC transporter permease</fullName>
    </submittedName>
</protein>
<evidence type="ECO:0000259" key="8">
    <source>
        <dbReference type="PROSITE" id="PS50928"/>
    </source>
</evidence>
<reference evidence="10" key="1">
    <citation type="journal article" date="2019" name="Int. J. Syst. Evol. Microbiol.">
        <title>The Global Catalogue of Microorganisms (GCM) 10K type strain sequencing project: providing services to taxonomists for standard genome sequencing and annotation.</title>
        <authorList>
            <consortium name="The Broad Institute Genomics Platform"/>
            <consortium name="The Broad Institute Genome Sequencing Center for Infectious Disease"/>
            <person name="Wu L."/>
            <person name="Ma J."/>
        </authorList>
    </citation>
    <scope>NUCLEOTIDE SEQUENCE [LARGE SCALE GENOMIC DNA]</scope>
    <source>
        <strain evidence="10">CGMCC 1.12286</strain>
    </source>
</reference>
<keyword evidence="2 7" id="KW-0813">Transport</keyword>
<dbReference type="Proteomes" id="UP001597079">
    <property type="component" value="Unassembled WGS sequence"/>
</dbReference>
<dbReference type="Pfam" id="PF00528">
    <property type="entry name" value="BPD_transp_1"/>
    <property type="match status" value="1"/>
</dbReference>
<evidence type="ECO:0000313" key="9">
    <source>
        <dbReference type="EMBL" id="MFD1677731.1"/>
    </source>
</evidence>
<evidence type="ECO:0000256" key="2">
    <source>
        <dbReference type="ARBA" id="ARBA00022448"/>
    </source>
</evidence>
<feature type="transmembrane region" description="Helical" evidence="7">
    <location>
        <begin position="249"/>
        <end position="269"/>
    </location>
</feature>
<feature type="transmembrane region" description="Helical" evidence="7">
    <location>
        <begin position="160"/>
        <end position="182"/>
    </location>
</feature>
<name>A0ABW4JP12_9BACL</name>
<dbReference type="InterPro" id="IPR035906">
    <property type="entry name" value="MetI-like_sf"/>
</dbReference>
<sequence>MKNLDIQPANTLELQRLEEEDTPINGRFAERRKPKPSRAWASLRGAYLPIAVVVVWQFVCSMQWVPATILPSPLQICESIKQLAQSGELFGDIGISLLRAALGFALGAGIGLITGLLVGLYRPFEQILDPSVQMLRTIPHLAITPLFILWFGLGELSKDLLIATGAFFPMYINTFMGVRSVDAKLFDVARVLEFSRRKQLFKLILPAALPNVLLGLRLAIGIAWLGLVVAEMMGSSSGVGYLILNAEQFSQTAIVFVGLIIFAVIGKASDSLVRFLERRLLRWRDSYRG</sequence>
<dbReference type="PROSITE" id="PS50928">
    <property type="entry name" value="ABC_TM1"/>
    <property type="match status" value="1"/>
</dbReference>
<evidence type="ECO:0000313" key="10">
    <source>
        <dbReference type="Proteomes" id="UP001597079"/>
    </source>
</evidence>
<comment type="subcellular location">
    <subcellularLocation>
        <location evidence="1 7">Cell membrane</location>
        <topology evidence="1 7">Multi-pass membrane protein</topology>
    </subcellularLocation>
</comment>
<dbReference type="PANTHER" id="PTHR30151">
    <property type="entry name" value="ALKANE SULFONATE ABC TRANSPORTER-RELATED, MEMBRANE SUBUNIT"/>
    <property type="match status" value="1"/>
</dbReference>
<keyword evidence="6 7" id="KW-0472">Membrane</keyword>